<evidence type="ECO:0000256" key="1">
    <source>
        <dbReference type="SAM" id="MobiDB-lite"/>
    </source>
</evidence>
<evidence type="ECO:0000313" key="2">
    <source>
        <dbReference type="EMBL" id="KAJ2897424.1"/>
    </source>
</evidence>
<keyword evidence="3" id="KW-1185">Reference proteome</keyword>
<organism evidence="2 3">
    <name type="scientific">Zalerion maritima</name>
    <dbReference type="NCBI Taxonomy" id="339359"/>
    <lineage>
        <taxon>Eukaryota</taxon>
        <taxon>Fungi</taxon>
        <taxon>Dikarya</taxon>
        <taxon>Ascomycota</taxon>
        <taxon>Pezizomycotina</taxon>
        <taxon>Sordariomycetes</taxon>
        <taxon>Lulworthiomycetidae</taxon>
        <taxon>Lulworthiales</taxon>
        <taxon>Lulworthiaceae</taxon>
        <taxon>Zalerion</taxon>
    </lineage>
</organism>
<feature type="compositionally biased region" description="Basic and acidic residues" evidence="1">
    <location>
        <begin position="64"/>
        <end position="90"/>
    </location>
</feature>
<feature type="compositionally biased region" description="Basic and acidic residues" evidence="1">
    <location>
        <begin position="325"/>
        <end position="334"/>
    </location>
</feature>
<dbReference type="Proteomes" id="UP001201980">
    <property type="component" value="Unassembled WGS sequence"/>
</dbReference>
<name>A0AAD5RM37_9PEZI</name>
<dbReference type="AlphaFoldDB" id="A0AAD5RM37"/>
<dbReference type="InterPro" id="IPR038883">
    <property type="entry name" value="AN11006-like"/>
</dbReference>
<dbReference type="PANTHER" id="PTHR42085">
    <property type="entry name" value="F-BOX DOMAIN-CONTAINING PROTEIN"/>
    <property type="match status" value="1"/>
</dbReference>
<protein>
    <submittedName>
        <fullName evidence="2">3 exoribonuclease family protein</fullName>
    </submittedName>
</protein>
<feature type="region of interest" description="Disordered" evidence="1">
    <location>
        <begin position="1"/>
        <end position="106"/>
    </location>
</feature>
<dbReference type="EMBL" id="JAKWBI020000276">
    <property type="protein sequence ID" value="KAJ2897424.1"/>
    <property type="molecule type" value="Genomic_DNA"/>
</dbReference>
<feature type="region of interest" description="Disordered" evidence="1">
    <location>
        <begin position="324"/>
        <end position="358"/>
    </location>
</feature>
<sequence length="382" mass="43424">MARGRRARGSKGKLRAQKTVQPAIPGAPEDAAPYAALDISSNPVKDSPTADGGIYDNPDYYDPNEFKPSRLSLEESRNNVQRDKDQDKTTTTEPPTSPPPKPQNPFPFLKLPLDLRLMVYSHYFSDISERVIDVSPRDNRLIHHRLHPLLRASKLVYCEASHHFYSTHIFRLFPTDPMRFNMRKKPLVARLKPHQRLSVTTLEMRMGPGWGKPPRSWAVNKRLKLHECENVRKLHVLVQCDPSDEIFDGFRRADGFYEEFCQKLLDEVLKALPAVQIVQFDAWSSVRKRGDMMNALLEAARENGRRITWGPLRGWTDVDVDEDFPGFKKEDTEASGKSVGDSTRGQGQRQGNGQQALLEQTQHYQHLLQEVTLAPPEIGAAA</sequence>
<accession>A0AAD5RM37</accession>
<comment type="caution">
    <text evidence="2">The sequence shown here is derived from an EMBL/GenBank/DDBJ whole genome shotgun (WGS) entry which is preliminary data.</text>
</comment>
<gene>
    <name evidence="2" type="ORF">MKZ38_004686</name>
</gene>
<feature type="compositionally biased region" description="Basic residues" evidence="1">
    <location>
        <begin position="1"/>
        <end position="16"/>
    </location>
</feature>
<evidence type="ECO:0000313" key="3">
    <source>
        <dbReference type="Proteomes" id="UP001201980"/>
    </source>
</evidence>
<feature type="compositionally biased region" description="Low complexity" evidence="1">
    <location>
        <begin position="344"/>
        <end position="355"/>
    </location>
</feature>
<proteinExistence type="predicted"/>
<feature type="compositionally biased region" description="Pro residues" evidence="1">
    <location>
        <begin position="95"/>
        <end position="105"/>
    </location>
</feature>
<dbReference type="PANTHER" id="PTHR42085:SF2">
    <property type="entry name" value="F-BOX DOMAIN-CONTAINING PROTEIN"/>
    <property type="match status" value="1"/>
</dbReference>
<reference evidence="2" key="1">
    <citation type="submission" date="2022-07" db="EMBL/GenBank/DDBJ databases">
        <title>Draft genome sequence of Zalerion maritima ATCC 34329, a (micro)plastics degrading marine fungus.</title>
        <authorList>
            <person name="Paco A."/>
            <person name="Goncalves M.F.M."/>
            <person name="Rocha-Santos T.A.P."/>
            <person name="Alves A."/>
        </authorList>
    </citation>
    <scope>NUCLEOTIDE SEQUENCE</scope>
    <source>
        <strain evidence="2">ATCC 34329</strain>
    </source>
</reference>